<dbReference type="GeneID" id="28862184"/>
<dbReference type="AlphaFoldDB" id="A0A1B7YQQ5"/>
<comment type="caution">
    <text evidence="2">The sequence shown here is derived from an EMBL/GenBank/DDBJ whole genome shotgun (WGS) entry which is preliminary data.</text>
</comment>
<evidence type="ECO:0000256" key="1">
    <source>
        <dbReference type="SAM" id="MobiDB-lite"/>
    </source>
</evidence>
<name>A0A1B7YQQ5_COLHI</name>
<sequence>MPRPTSKLQMLIAHGETPTQQTWTALSSVPVGRVPSSLACGPKGIFPLYGTPCRPLSVRSPPHLPFPSHITATRRGKGKKEETERPVVGGVSISKGRWVSSRQKRKRSLSSFAVLPLLRCQRGQPAADPFPIGLRQESLIVEALPHLLPLKLRQRQRQKQRQRQLGISMLSIDNWKTWPRDLAPIVPVVPFGSTHSSSVAAQQLPALPSTAVAFFMLPAHPCRRQN</sequence>
<dbReference type="RefSeq" id="XP_018162893.1">
    <property type="nucleotide sequence ID" value="XM_018298077.1"/>
</dbReference>
<dbReference type="Proteomes" id="UP000092177">
    <property type="component" value="Chromosome 2"/>
</dbReference>
<evidence type="ECO:0000313" key="2">
    <source>
        <dbReference type="EMBL" id="OBR14376.1"/>
    </source>
</evidence>
<dbReference type="VEuPathDB" id="FungiDB:CH63R_03102"/>
<dbReference type="KEGG" id="chig:CH63R_03102"/>
<proteinExistence type="predicted"/>
<reference evidence="3" key="1">
    <citation type="journal article" date="2017" name="BMC Genomics">
        <title>Gapless genome assembly of Colletotrichum higginsianum reveals chromosome structure and association of transposable elements with secondary metabolite gene clusters.</title>
        <authorList>
            <person name="Dallery J.-F."/>
            <person name="Lapalu N."/>
            <person name="Zampounis A."/>
            <person name="Pigne S."/>
            <person name="Luyten I."/>
            <person name="Amselem J."/>
            <person name="Wittenberg A.H.J."/>
            <person name="Zhou S."/>
            <person name="de Queiroz M.V."/>
            <person name="Robin G.P."/>
            <person name="Auger A."/>
            <person name="Hainaut M."/>
            <person name="Henrissat B."/>
            <person name="Kim K.-T."/>
            <person name="Lee Y.-H."/>
            <person name="Lespinet O."/>
            <person name="Schwartz D.C."/>
            <person name="Thon M.R."/>
            <person name="O'Connell R.J."/>
        </authorList>
    </citation>
    <scope>NUCLEOTIDE SEQUENCE [LARGE SCALE GENOMIC DNA]</scope>
    <source>
        <strain evidence="3">IMI 349063</strain>
    </source>
</reference>
<evidence type="ECO:0000313" key="3">
    <source>
        <dbReference type="Proteomes" id="UP000092177"/>
    </source>
</evidence>
<dbReference type="EMBL" id="LTAN01000002">
    <property type="protein sequence ID" value="OBR14376.1"/>
    <property type="molecule type" value="Genomic_DNA"/>
</dbReference>
<organism evidence="2 3">
    <name type="scientific">Colletotrichum higginsianum (strain IMI 349063)</name>
    <name type="common">Crucifer anthracnose fungus</name>
    <dbReference type="NCBI Taxonomy" id="759273"/>
    <lineage>
        <taxon>Eukaryota</taxon>
        <taxon>Fungi</taxon>
        <taxon>Dikarya</taxon>
        <taxon>Ascomycota</taxon>
        <taxon>Pezizomycotina</taxon>
        <taxon>Sordariomycetes</taxon>
        <taxon>Hypocreomycetidae</taxon>
        <taxon>Glomerellales</taxon>
        <taxon>Glomerellaceae</taxon>
        <taxon>Colletotrichum</taxon>
        <taxon>Colletotrichum destructivum species complex</taxon>
    </lineage>
</organism>
<accession>A0A1B7YQQ5</accession>
<keyword evidence="3" id="KW-1185">Reference proteome</keyword>
<protein>
    <submittedName>
        <fullName evidence="2">Uncharacterized protein</fullName>
    </submittedName>
</protein>
<feature type="region of interest" description="Disordered" evidence="1">
    <location>
        <begin position="64"/>
        <end position="85"/>
    </location>
</feature>
<gene>
    <name evidence="2" type="ORF">CH63R_03102</name>
</gene>